<sequence length="557" mass="63410">MPPMEMLLLMMIKPLLLCAILFGVWSSQRQQSAAQHHRQGVWVMSALPLVALTPWMPSVEWPVSSLPSSVFPALLSRQVVLTVLFVYIAVALMLVFYRLLSVWDLSRWESRMTEPEHALTVRANRLWSLLEAKGEPSCSIEARVCTNDVVHGAYTWGVQAGRRRVRLVIAQAMLSWPEEKLNLVLAHELGHVQRNDWLKSQWLYVLCSVFWCLLPVWVAARRLNDLAENACDDWVVKKLSSSDAEELCDIELPSEQGQAEYAELLLNLKRQHSRAGLQRSGLQRSEVQSLVGATRHRSPFYLRLNRILLRYVDRDEPSGKDNLPLAMITLLWCIPVLIANVECVQHIEDQLSLASFQLLPLQLHEDKQTDAKSLDKQDEQQRPRLTWQAVPTNRQREGEPKGDWKRAIHWDEEIIVSAQKPITVPEQLGAEKWGVNETSLGKARIQLPQVTVEGYLPVSVITPIYPTGALRRGREGKVIVQFDITESGKVNAPNIIYSEPKRLFDAAVMAAIKQFRFQPQRVNGRPVWVENVTETFLFRLEASSAQSTLSDLRPPDT</sequence>
<dbReference type="CDD" id="cd07341">
    <property type="entry name" value="M56_BlaR1_MecR1_like"/>
    <property type="match status" value="1"/>
</dbReference>
<evidence type="ECO:0000256" key="5">
    <source>
        <dbReference type="ARBA" id="ARBA00022519"/>
    </source>
</evidence>
<dbReference type="GO" id="GO:0055085">
    <property type="term" value="P:transmembrane transport"/>
    <property type="evidence" value="ECO:0007669"/>
    <property type="project" value="InterPro"/>
</dbReference>
<dbReference type="PANTHER" id="PTHR33446">
    <property type="entry name" value="PROTEIN TONB-RELATED"/>
    <property type="match status" value="1"/>
</dbReference>
<dbReference type="InterPro" id="IPR051045">
    <property type="entry name" value="TonB-dependent_transducer"/>
</dbReference>
<comment type="caution">
    <text evidence="12">The sequence shown here is derived from an EMBL/GenBank/DDBJ whole genome shotgun (WGS) entry which is preliminary data.</text>
</comment>
<name>A0AA37T4Z2_9GAMM</name>
<protein>
    <recommendedName>
        <fullName evidence="10">Protein TonB</fullName>
    </recommendedName>
</protein>
<evidence type="ECO:0000256" key="3">
    <source>
        <dbReference type="ARBA" id="ARBA00022448"/>
    </source>
</evidence>
<evidence type="ECO:0000259" key="11">
    <source>
        <dbReference type="PROSITE" id="PS52015"/>
    </source>
</evidence>
<organism evidence="12 13">
    <name type="scientific">Marinibactrum halimedae</name>
    <dbReference type="NCBI Taxonomy" id="1444977"/>
    <lineage>
        <taxon>Bacteria</taxon>
        <taxon>Pseudomonadati</taxon>
        <taxon>Pseudomonadota</taxon>
        <taxon>Gammaproteobacteria</taxon>
        <taxon>Cellvibrionales</taxon>
        <taxon>Cellvibrionaceae</taxon>
        <taxon>Marinibactrum</taxon>
    </lineage>
</organism>
<keyword evidence="8 10" id="KW-1133">Transmembrane helix</keyword>
<evidence type="ECO:0000256" key="2">
    <source>
        <dbReference type="ARBA" id="ARBA00006555"/>
    </source>
</evidence>
<evidence type="ECO:0000256" key="4">
    <source>
        <dbReference type="ARBA" id="ARBA00022475"/>
    </source>
</evidence>
<feature type="transmembrane region" description="Helical" evidence="10">
    <location>
        <begin position="79"/>
        <end position="100"/>
    </location>
</feature>
<dbReference type="EMBL" id="BSPD01000065">
    <property type="protein sequence ID" value="GLS27030.1"/>
    <property type="molecule type" value="Genomic_DNA"/>
</dbReference>
<proteinExistence type="inferred from homology"/>
<evidence type="ECO:0000256" key="10">
    <source>
        <dbReference type="RuleBase" id="RU362123"/>
    </source>
</evidence>
<evidence type="ECO:0000256" key="9">
    <source>
        <dbReference type="ARBA" id="ARBA00023136"/>
    </source>
</evidence>
<dbReference type="GO" id="GO:0098797">
    <property type="term" value="C:plasma membrane protein complex"/>
    <property type="evidence" value="ECO:0007669"/>
    <property type="project" value="TreeGrafter"/>
</dbReference>
<dbReference type="InterPro" id="IPR003538">
    <property type="entry name" value="TonB"/>
</dbReference>
<dbReference type="GO" id="GO:0031992">
    <property type="term" value="F:energy transducer activity"/>
    <property type="evidence" value="ECO:0007669"/>
    <property type="project" value="InterPro"/>
</dbReference>
<keyword evidence="4 10" id="KW-1003">Cell membrane</keyword>
<dbReference type="Pfam" id="PF03544">
    <property type="entry name" value="TonB_C"/>
    <property type="match status" value="1"/>
</dbReference>
<dbReference type="Proteomes" id="UP001156870">
    <property type="component" value="Unassembled WGS sequence"/>
</dbReference>
<evidence type="ECO:0000256" key="6">
    <source>
        <dbReference type="ARBA" id="ARBA00022692"/>
    </source>
</evidence>
<dbReference type="AlphaFoldDB" id="A0AA37T4Z2"/>
<dbReference type="PROSITE" id="PS52015">
    <property type="entry name" value="TONB_CTD"/>
    <property type="match status" value="1"/>
</dbReference>
<comment type="caution">
    <text evidence="10">Lacks conserved residue(s) required for the propagation of feature annotation.</text>
</comment>
<gene>
    <name evidence="12" type="ORF">GCM10007877_27490</name>
</gene>
<keyword evidence="3 10" id="KW-0813">Transport</keyword>
<feature type="transmembrane region" description="Helical" evidence="10">
    <location>
        <begin position="202"/>
        <end position="220"/>
    </location>
</feature>
<keyword evidence="6 10" id="KW-0812">Transmembrane</keyword>
<keyword evidence="5 10" id="KW-0997">Cell inner membrane</keyword>
<dbReference type="GO" id="GO:0030288">
    <property type="term" value="C:outer membrane-bounded periplasmic space"/>
    <property type="evidence" value="ECO:0007669"/>
    <property type="project" value="InterPro"/>
</dbReference>
<dbReference type="NCBIfam" id="TIGR01352">
    <property type="entry name" value="tonB_Cterm"/>
    <property type="match status" value="1"/>
</dbReference>
<dbReference type="PANTHER" id="PTHR33446:SF2">
    <property type="entry name" value="PROTEIN TONB"/>
    <property type="match status" value="1"/>
</dbReference>
<dbReference type="GO" id="GO:0015031">
    <property type="term" value="P:protein transport"/>
    <property type="evidence" value="ECO:0007669"/>
    <property type="project" value="UniProtKB-UniRule"/>
</dbReference>
<dbReference type="PRINTS" id="PR01374">
    <property type="entry name" value="TONBPROTEIN"/>
</dbReference>
<dbReference type="InterPro" id="IPR006260">
    <property type="entry name" value="TonB/TolA_C"/>
</dbReference>
<feature type="domain" description="TonB C-terminal" evidence="11">
    <location>
        <begin position="450"/>
        <end position="547"/>
    </location>
</feature>
<accession>A0AA37T4Z2</accession>
<feature type="transmembrane region" description="Helical" evidence="10">
    <location>
        <begin position="39"/>
        <end position="58"/>
    </location>
</feature>
<dbReference type="Gene3D" id="3.30.1150.10">
    <property type="match status" value="1"/>
</dbReference>
<reference evidence="12 13" key="1">
    <citation type="journal article" date="2014" name="Int. J. Syst. Evol. Microbiol.">
        <title>Complete genome sequence of Corynebacterium casei LMG S-19264T (=DSM 44701T), isolated from a smear-ripened cheese.</title>
        <authorList>
            <consortium name="US DOE Joint Genome Institute (JGI-PGF)"/>
            <person name="Walter F."/>
            <person name="Albersmeier A."/>
            <person name="Kalinowski J."/>
            <person name="Ruckert C."/>
        </authorList>
    </citation>
    <scope>NUCLEOTIDE SEQUENCE [LARGE SCALE GENOMIC DNA]</scope>
    <source>
        <strain evidence="12 13">NBRC 110095</strain>
    </source>
</reference>
<comment type="similarity">
    <text evidence="2 10">Belongs to the TonB family.</text>
</comment>
<dbReference type="Pfam" id="PF05569">
    <property type="entry name" value="Peptidase_M56"/>
    <property type="match status" value="1"/>
</dbReference>
<evidence type="ECO:0000313" key="12">
    <source>
        <dbReference type="EMBL" id="GLS27030.1"/>
    </source>
</evidence>
<dbReference type="SUPFAM" id="SSF74653">
    <property type="entry name" value="TolA/TonB C-terminal domain"/>
    <property type="match status" value="1"/>
</dbReference>
<keyword evidence="9 10" id="KW-0472">Membrane</keyword>
<comment type="function">
    <text evidence="10">Interacts with outer membrane receptor proteins that carry out high-affinity binding and energy dependent uptake into the periplasmic space of specific substrates. It could act to transduce energy from the cytoplasmic membrane to specific energy-requiring processes in the outer membrane, resulting in the release into the periplasm of ligands bound by these outer membrane proteins.</text>
</comment>
<keyword evidence="7 10" id="KW-0653">Protein transport</keyword>
<evidence type="ECO:0000256" key="7">
    <source>
        <dbReference type="ARBA" id="ARBA00022927"/>
    </source>
</evidence>
<evidence type="ECO:0000313" key="13">
    <source>
        <dbReference type="Proteomes" id="UP001156870"/>
    </source>
</evidence>
<dbReference type="GO" id="GO:0015891">
    <property type="term" value="P:siderophore transport"/>
    <property type="evidence" value="ECO:0007669"/>
    <property type="project" value="InterPro"/>
</dbReference>
<dbReference type="InterPro" id="IPR008756">
    <property type="entry name" value="Peptidase_M56"/>
</dbReference>
<keyword evidence="13" id="KW-1185">Reference proteome</keyword>
<dbReference type="InterPro" id="IPR037682">
    <property type="entry name" value="TonB_C"/>
</dbReference>
<dbReference type="RefSeq" id="WP_232592944.1">
    <property type="nucleotide sequence ID" value="NZ_BSPD01000065.1"/>
</dbReference>
<keyword evidence="10" id="KW-0735">Signal-anchor</keyword>
<evidence type="ECO:0000256" key="1">
    <source>
        <dbReference type="ARBA" id="ARBA00004383"/>
    </source>
</evidence>
<evidence type="ECO:0000256" key="8">
    <source>
        <dbReference type="ARBA" id="ARBA00022989"/>
    </source>
</evidence>
<comment type="subcellular location">
    <subcellularLocation>
        <location evidence="1 10">Cell inner membrane</location>
        <topology evidence="1 10">Single-pass membrane protein</topology>
        <orientation evidence="1 10">Periplasmic side</orientation>
    </subcellularLocation>
</comment>